<evidence type="ECO:0000313" key="21">
    <source>
        <dbReference type="EMBL" id="TRY61719.1"/>
    </source>
</evidence>
<feature type="transmembrane region" description="Helical" evidence="17">
    <location>
        <begin position="783"/>
        <end position="807"/>
    </location>
</feature>
<evidence type="ECO:0000256" key="6">
    <source>
        <dbReference type="ARBA" id="ARBA00022989"/>
    </source>
</evidence>
<dbReference type="GO" id="GO:0038023">
    <property type="term" value="F:signaling receptor activity"/>
    <property type="evidence" value="ECO:0007669"/>
    <property type="project" value="InterPro"/>
</dbReference>
<accession>A0A553N8L2</accession>
<dbReference type="GO" id="GO:0015276">
    <property type="term" value="F:ligand-gated monoatomic ion channel activity"/>
    <property type="evidence" value="ECO:0007669"/>
    <property type="project" value="InterPro"/>
</dbReference>
<evidence type="ECO:0000256" key="10">
    <source>
        <dbReference type="ARBA" id="ARBA00023180"/>
    </source>
</evidence>
<feature type="region of interest" description="Disordered" evidence="16">
    <location>
        <begin position="816"/>
        <end position="851"/>
    </location>
</feature>
<feature type="domain" description="Ionotropic glutamate receptor C-terminal" evidence="19">
    <location>
        <begin position="374"/>
        <end position="763"/>
    </location>
</feature>
<evidence type="ECO:0000259" key="20">
    <source>
        <dbReference type="SMART" id="SM00918"/>
    </source>
</evidence>
<evidence type="ECO:0000256" key="5">
    <source>
        <dbReference type="ARBA" id="ARBA00022692"/>
    </source>
</evidence>
<dbReference type="InterPro" id="IPR001320">
    <property type="entry name" value="Iontro_rcpt_C"/>
</dbReference>
<evidence type="ECO:0000256" key="2">
    <source>
        <dbReference type="ARBA" id="ARBA00008685"/>
    </source>
</evidence>
<dbReference type="CDD" id="cd13717">
    <property type="entry name" value="PBP2_iGluR_putative"/>
    <property type="match status" value="1"/>
</dbReference>
<comment type="subcellular location">
    <subcellularLocation>
        <location evidence="1">Cell membrane</location>
        <topology evidence="1">Multi-pass membrane protein</topology>
    </subcellularLocation>
</comment>
<reference evidence="21 22" key="1">
    <citation type="journal article" date="2018" name="Nat. Ecol. Evol.">
        <title>Genomic signatures of mitonuclear coevolution across populations of Tigriopus californicus.</title>
        <authorList>
            <person name="Barreto F.S."/>
            <person name="Watson E.T."/>
            <person name="Lima T.G."/>
            <person name="Willett C.S."/>
            <person name="Edmands S."/>
            <person name="Li W."/>
            <person name="Burton R.S."/>
        </authorList>
    </citation>
    <scope>NUCLEOTIDE SEQUENCE [LARGE SCALE GENOMIC DNA]</scope>
    <source>
        <strain evidence="21 22">San Diego</strain>
    </source>
</reference>
<keyword evidence="5 17" id="KW-0812">Transmembrane</keyword>
<evidence type="ECO:0000256" key="13">
    <source>
        <dbReference type="PIRSR" id="PIRSR601508-1"/>
    </source>
</evidence>
<comment type="similarity">
    <text evidence="2">Belongs to the glutamate-gated ion channel (TC 1.A.10.1) family.</text>
</comment>
<evidence type="ECO:0000256" key="4">
    <source>
        <dbReference type="ARBA" id="ARBA00022475"/>
    </source>
</evidence>
<dbReference type="InterPro" id="IPR001508">
    <property type="entry name" value="Iono_Glu_rcpt_met"/>
</dbReference>
<dbReference type="Proteomes" id="UP000318571">
    <property type="component" value="Chromosome 8"/>
</dbReference>
<evidence type="ECO:0000256" key="1">
    <source>
        <dbReference type="ARBA" id="ARBA00004651"/>
    </source>
</evidence>
<dbReference type="PANTHER" id="PTHR18966">
    <property type="entry name" value="IONOTROPIC GLUTAMATE RECEPTOR"/>
    <property type="match status" value="1"/>
</dbReference>
<feature type="transmembrane region" description="Helical" evidence="17">
    <location>
        <begin position="569"/>
        <end position="592"/>
    </location>
</feature>
<dbReference type="OMA" id="QYGHILQ"/>
<evidence type="ECO:0000256" key="16">
    <source>
        <dbReference type="SAM" id="MobiDB-lite"/>
    </source>
</evidence>
<keyword evidence="12" id="KW-0407">Ion channel</keyword>
<dbReference type="FunFam" id="3.40.190.10:FF:000160">
    <property type="entry name" value="GLutamate Receptor family (AMPA)"/>
    <property type="match status" value="1"/>
</dbReference>
<dbReference type="FunFam" id="3.40.190.10:FF:000024">
    <property type="entry name" value="Glutamate receptor, ionotropic, delta 1"/>
    <property type="match status" value="1"/>
</dbReference>
<evidence type="ECO:0000256" key="15">
    <source>
        <dbReference type="PIRSR" id="PIRSR601508-3"/>
    </source>
</evidence>
<keyword evidence="7" id="KW-0406">Ion transport</keyword>
<proteinExistence type="inferred from homology"/>
<feature type="binding site" evidence="13">
    <location>
        <position position="700"/>
    </location>
    <ligand>
        <name>L-glutamate</name>
        <dbReference type="ChEBI" id="CHEBI:29985"/>
    </ligand>
</feature>
<feature type="signal peptide" evidence="18">
    <location>
        <begin position="1"/>
        <end position="17"/>
    </location>
</feature>
<dbReference type="Pfam" id="PF00060">
    <property type="entry name" value="Lig_chan"/>
    <property type="match status" value="1"/>
</dbReference>
<protein>
    <recommendedName>
        <fullName evidence="23">Ionotropic glutamate receptor C-terminal domain-containing protein</fullName>
    </recommendedName>
</protein>
<feature type="chain" id="PRO_5021813505" description="Ionotropic glutamate receptor C-terminal domain-containing protein" evidence="18">
    <location>
        <begin position="18"/>
        <end position="851"/>
    </location>
</feature>
<keyword evidence="6 17" id="KW-1133">Transmembrane helix</keyword>
<dbReference type="GO" id="GO:0005886">
    <property type="term" value="C:plasma membrane"/>
    <property type="evidence" value="ECO:0007669"/>
    <property type="project" value="UniProtKB-SubCell"/>
</dbReference>
<gene>
    <name evidence="21" type="ORF">TCAL_03676</name>
</gene>
<keyword evidence="22" id="KW-1185">Reference proteome</keyword>
<dbReference type="SMART" id="SM00079">
    <property type="entry name" value="PBPe"/>
    <property type="match status" value="1"/>
</dbReference>
<dbReference type="FunFam" id="1.10.287.70:FF:000143">
    <property type="entry name" value="Probable glutamate receptor"/>
    <property type="match status" value="1"/>
</dbReference>
<evidence type="ECO:0000259" key="19">
    <source>
        <dbReference type="SMART" id="SM00079"/>
    </source>
</evidence>
<dbReference type="AlphaFoldDB" id="A0A553N8L2"/>
<evidence type="ECO:0000256" key="11">
    <source>
        <dbReference type="ARBA" id="ARBA00023286"/>
    </source>
</evidence>
<organism evidence="21 22">
    <name type="scientific">Tigriopus californicus</name>
    <name type="common">Marine copepod</name>
    <dbReference type="NCBI Taxonomy" id="6832"/>
    <lineage>
        <taxon>Eukaryota</taxon>
        <taxon>Metazoa</taxon>
        <taxon>Ecdysozoa</taxon>
        <taxon>Arthropoda</taxon>
        <taxon>Crustacea</taxon>
        <taxon>Multicrustacea</taxon>
        <taxon>Hexanauplia</taxon>
        <taxon>Copepoda</taxon>
        <taxon>Harpacticoida</taxon>
        <taxon>Harpacticidae</taxon>
        <taxon>Tigriopus</taxon>
    </lineage>
</organism>
<keyword evidence="9" id="KW-0675">Receptor</keyword>
<feature type="site" description="Crucial to convey clamshell closure to channel opening" evidence="14">
    <location>
        <position position="599"/>
    </location>
</feature>
<dbReference type="OrthoDB" id="5984008at2759"/>
<evidence type="ECO:0008006" key="23">
    <source>
        <dbReference type="Google" id="ProtNLM"/>
    </source>
</evidence>
<feature type="disulfide bond" evidence="15">
    <location>
        <begin position="712"/>
        <end position="769"/>
    </location>
</feature>
<keyword evidence="8 17" id="KW-0472">Membrane</keyword>
<evidence type="ECO:0000256" key="7">
    <source>
        <dbReference type="ARBA" id="ARBA00023065"/>
    </source>
</evidence>
<dbReference type="EMBL" id="VCGU01000459">
    <property type="protein sequence ID" value="TRY61719.1"/>
    <property type="molecule type" value="Genomic_DNA"/>
</dbReference>
<keyword evidence="10" id="KW-0325">Glycoprotein</keyword>
<keyword evidence="4" id="KW-1003">Cell membrane</keyword>
<dbReference type="Gene3D" id="1.10.287.70">
    <property type="match status" value="1"/>
</dbReference>
<evidence type="ECO:0000256" key="12">
    <source>
        <dbReference type="ARBA" id="ARBA00023303"/>
    </source>
</evidence>
<comment type="caution">
    <text evidence="21">The sequence shown here is derived from an EMBL/GenBank/DDBJ whole genome shotgun (WGS) entry which is preliminary data.</text>
</comment>
<name>A0A553N8L2_TIGCA</name>
<feature type="binding site" evidence="13">
    <location>
        <position position="452"/>
    </location>
    <ligand>
        <name>L-glutamate</name>
        <dbReference type="ChEBI" id="CHEBI:29985"/>
    </ligand>
</feature>
<keyword evidence="15" id="KW-1015">Disulfide bond</keyword>
<dbReference type="PRINTS" id="PR00177">
    <property type="entry name" value="NMDARECEPTOR"/>
</dbReference>
<dbReference type="SUPFAM" id="SSF53850">
    <property type="entry name" value="Periplasmic binding protein-like II"/>
    <property type="match status" value="1"/>
</dbReference>
<dbReference type="InterPro" id="IPR019594">
    <property type="entry name" value="Glu/Gly-bd"/>
</dbReference>
<keyword evidence="3" id="KW-0813">Transport</keyword>
<feature type="transmembrane region" description="Helical" evidence="17">
    <location>
        <begin position="497"/>
        <end position="515"/>
    </location>
</feature>
<sequence length="851" mass="95459">MWLSLIWVCLVLVLVQGNNILLIYEKDDLDMFNLFKSNVDTALVTISELAMNHDDDLDEGPFCDALGSDQFALVVDLSWSGWKVAKTKSDDQGIPYVHVEASNQAFVQGVDEFLFEREAIDAALLFESESELDQSLYHIIGNYHLRVLVLSMTESKPFERMADLRPIPSAFVTFGTTQEQTKMIDKAIKNRLVRRDSRWNFVVEDFDAPNFAVQGVEVDIIIASIAQENCCQLAEKPGSGSACQSDCTAGKKPKHFIVKKAAQTISKVVPSLAPKQYQCSTPDTPKNESQTTFTTAMTSALEGSNYVLNSKGTFNFPLKMEFQLVHSANNTKELAATWSHTTGVEFVPKFVNRTIPRFFRVGMSVAVPWLYEKMGRDGSPMKDTNGNIIYEGYCMDLLKKISEKLSFEYEVVISKDQSPGIAYGKKDDNGDWSGMIGDLARGDTDLIVADLTMTSEREEVIDFVSPYFDQAGISIVIRKRVQDQSLFKFLSVLKTEVWLGIIAAVISTAILIWLLDRYSPYSARNNKAAYPYPCRDFTLKESFWFALTSLTPQGGGEAPKALSGRVLVAAYWLFVVLMLATFTANLAAFLTVERMQSTVQNLEELARQSRINYTVVENTTYMEYFVNMAGAEEELYHKWKELTLNNSGNPAKYRVWDYPIREQYTHILKVVKDTGMVASTQEGFDKVLAQFEGEYAFIHDAARIKYEVLNNCNLTQVGEPFAEQPYALAVQQGSHLQEELSRVILELQKDRYFESLQSRYWNNSMQNNCPVLDDSEGITLQSLGGVFIATLIGLGLALVTLSVEVFIQKRKDKSKVHGFGSKRSSGSRTMDPMGELGPPSKMKGMPSIIGN</sequence>
<evidence type="ECO:0000256" key="8">
    <source>
        <dbReference type="ARBA" id="ARBA00023136"/>
    </source>
</evidence>
<dbReference type="SUPFAM" id="SSF81324">
    <property type="entry name" value="Voltage-gated potassium channels"/>
    <property type="match status" value="1"/>
</dbReference>
<evidence type="ECO:0000256" key="9">
    <source>
        <dbReference type="ARBA" id="ARBA00023170"/>
    </source>
</evidence>
<keyword evidence="11" id="KW-1071">Ligand-gated ion channel</keyword>
<feature type="binding site" evidence="13">
    <location>
        <position position="457"/>
    </location>
    <ligand>
        <name>L-glutamate</name>
        <dbReference type="ChEBI" id="CHEBI:29985"/>
    </ligand>
</feature>
<dbReference type="SMART" id="SM00918">
    <property type="entry name" value="Lig_chan-Glu_bd"/>
    <property type="match status" value="1"/>
</dbReference>
<feature type="domain" description="Ionotropic glutamate receptor L-glutamate and glycine-binding" evidence="20">
    <location>
        <begin position="368"/>
        <end position="441"/>
    </location>
</feature>
<dbReference type="Gene3D" id="3.40.190.10">
    <property type="entry name" value="Periplasmic binding protein-like II"/>
    <property type="match status" value="2"/>
</dbReference>
<evidence type="ECO:0000256" key="3">
    <source>
        <dbReference type="ARBA" id="ARBA00022448"/>
    </source>
</evidence>
<dbReference type="InterPro" id="IPR015683">
    <property type="entry name" value="Ionotropic_Glu_rcpt"/>
</dbReference>
<keyword evidence="18" id="KW-0732">Signal</keyword>
<evidence type="ECO:0000313" key="22">
    <source>
        <dbReference type="Proteomes" id="UP000318571"/>
    </source>
</evidence>
<evidence type="ECO:0000256" key="14">
    <source>
        <dbReference type="PIRSR" id="PIRSR601508-2"/>
    </source>
</evidence>
<dbReference type="Pfam" id="PF10613">
    <property type="entry name" value="Lig_chan-Glu_bd"/>
    <property type="match status" value="1"/>
</dbReference>
<evidence type="ECO:0000256" key="18">
    <source>
        <dbReference type="SAM" id="SignalP"/>
    </source>
</evidence>
<evidence type="ECO:0000256" key="17">
    <source>
        <dbReference type="SAM" id="Phobius"/>
    </source>
</evidence>